<keyword evidence="6" id="KW-1185">Reference proteome</keyword>
<sequence length="126" mass="14304">MWAEAALCWAATEREDKARKIVRKQLFHSANGQGEDADGDEESWTGEERSPPPADAPRLYCILGDIDQDIHMYERAWEVSNGRYARAQRSLGRHYFALKDFAKAADAYDKSLEANQLNHASWFALG</sequence>
<gene>
    <name evidence="5" type="ORF">LTR16_012223</name>
</gene>
<evidence type="ECO:0000313" key="6">
    <source>
        <dbReference type="Proteomes" id="UP001357485"/>
    </source>
</evidence>
<dbReference type="PANTHER" id="PTHR16193:SF0">
    <property type="entry name" value="TETRATRICOPEPTIDE REPEAT PROTEIN 27"/>
    <property type="match status" value="1"/>
</dbReference>
<keyword evidence="2 3" id="KW-0802">TPR repeat</keyword>
<dbReference type="SMART" id="SM00028">
    <property type="entry name" value="TPR"/>
    <property type="match status" value="1"/>
</dbReference>
<protein>
    <submittedName>
        <fullName evidence="5">Uncharacterized protein</fullName>
    </submittedName>
</protein>
<feature type="non-terminal residue" evidence="5">
    <location>
        <position position="126"/>
    </location>
</feature>
<dbReference type="PROSITE" id="PS50005">
    <property type="entry name" value="TPR"/>
    <property type="match status" value="1"/>
</dbReference>
<feature type="region of interest" description="Disordered" evidence="4">
    <location>
        <begin position="29"/>
        <end position="56"/>
    </location>
</feature>
<evidence type="ECO:0000256" key="3">
    <source>
        <dbReference type="PROSITE-ProRule" id="PRU00339"/>
    </source>
</evidence>
<dbReference type="Gene3D" id="1.25.40.10">
    <property type="entry name" value="Tetratricopeptide repeat domain"/>
    <property type="match status" value="1"/>
</dbReference>
<evidence type="ECO:0000313" key="5">
    <source>
        <dbReference type="EMBL" id="KAK5027169.1"/>
    </source>
</evidence>
<dbReference type="PANTHER" id="PTHR16193">
    <property type="entry name" value="TETRATRICOPEPTIDE REPEAT PROTEIN 27"/>
    <property type="match status" value="1"/>
</dbReference>
<dbReference type="Proteomes" id="UP001357485">
    <property type="component" value="Unassembled WGS sequence"/>
</dbReference>
<keyword evidence="1" id="KW-0677">Repeat</keyword>
<name>A0ABR0ITY1_9PEZI</name>
<comment type="caution">
    <text evidence="5">The sequence shown here is derived from an EMBL/GenBank/DDBJ whole genome shotgun (WGS) entry which is preliminary data.</text>
</comment>
<evidence type="ECO:0000256" key="1">
    <source>
        <dbReference type="ARBA" id="ARBA00022737"/>
    </source>
</evidence>
<dbReference type="InterPro" id="IPR011990">
    <property type="entry name" value="TPR-like_helical_dom_sf"/>
</dbReference>
<dbReference type="InterPro" id="IPR019734">
    <property type="entry name" value="TPR_rpt"/>
</dbReference>
<feature type="repeat" description="TPR" evidence="3">
    <location>
        <begin position="85"/>
        <end position="118"/>
    </location>
</feature>
<evidence type="ECO:0000256" key="4">
    <source>
        <dbReference type="SAM" id="MobiDB-lite"/>
    </source>
</evidence>
<feature type="compositionally biased region" description="Acidic residues" evidence="4">
    <location>
        <begin position="35"/>
        <end position="45"/>
    </location>
</feature>
<organism evidence="5 6">
    <name type="scientific">Cryomyces antarcticus</name>
    <dbReference type="NCBI Taxonomy" id="329879"/>
    <lineage>
        <taxon>Eukaryota</taxon>
        <taxon>Fungi</taxon>
        <taxon>Dikarya</taxon>
        <taxon>Ascomycota</taxon>
        <taxon>Pezizomycotina</taxon>
        <taxon>Dothideomycetes</taxon>
        <taxon>Dothideomycetes incertae sedis</taxon>
        <taxon>Cryomyces</taxon>
    </lineage>
</organism>
<proteinExistence type="predicted"/>
<dbReference type="SUPFAM" id="SSF81901">
    <property type="entry name" value="HCP-like"/>
    <property type="match status" value="1"/>
</dbReference>
<evidence type="ECO:0000256" key="2">
    <source>
        <dbReference type="ARBA" id="ARBA00022803"/>
    </source>
</evidence>
<dbReference type="InterPro" id="IPR044244">
    <property type="entry name" value="TTC27/Emw1"/>
</dbReference>
<dbReference type="EMBL" id="JAVRRA010028818">
    <property type="protein sequence ID" value="KAK5027169.1"/>
    <property type="molecule type" value="Genomic_DNA"/>
</dbReference>
<reference evidence="5 6" key="1">
    <citation type="submission" date="2023-08" db="EMBL/GenBank/DDBJ databases">
        <title>Black Yeasts Isolated from many extreme environments.</title>
        <authorList>
            <person name="Coleine C."/>
            <person name="Stajich J.E."/>
            <person name="Selbmann L."/>
        </authorList>
    </citation>
    <scope>NUCLEOTIDE SEQUENCE [LARGE SCALE GENOMIC DNA]</scope>
    <source>
        <strain evidence="5 6">CCFEE 536</strain>
    </source>
</reference>
<accession>A0ABR0ITY1</accession>